<comment type="caution">
    <text evidence="1">The sequence shown here is derived from an EMBL/GenBank/DDBJ whole genome shotgun (WGS) entry which is preliminary data.</text>
</comment>
<protein>
    <recommendedName>
        <fullName evidence="3">PadR family transcriptional regulator</fullName>
    </recommendedName>
</protein>
<evidence type="ECO:0000313" key="1">
    <source>
        <dbReference type="EMBL" id="MBW7454380.1"/>
    </source>
</evidence>
<accession>A0ABS7C0F0</accession>
<proteinExistence type="predicted"/>
<feature type="non-terminal residue" evidence="1">
    <location>
        <position position="208"/>
    </location>
</feature>
<dbReference type="EMBL" id="JAHZIK010000193">
    <property type="protein sequence ID" value="MBW7454380.1"/>
    <property type="molecule type" value="Genomic_DNA"/>
</dbReference>
<reference evidence="1 2" key="1">
    <citation type="submission" date="2021-07" db="EMBL/GenBank/DDBJ databases">
        <title>Paenibacillus radiodurans sp. nov., isolated from the southeastern edge of Tengger Desert.</title>
        <authorList>
            <person name="Zhang G."/>
        </authorList>
    </citation>
    <scope>NUCLEOTIDE SEQUENCE [LARGE SCALE GENOMIC DNA]</scope>
    <source>
        <strain evidence="1 2">CCM 7311</strain>
    </source>
</reference>
<sequence length="208" mass="23558">MLHPFMGIKDYGKVGMSVAESSHKLHRIGYVDRRLMKLEAGHMVARPEYEVKGALSRLMWQDASHCDQLRSRCKQLRMSSSAFDKSPDPNLELLMDEVLKSADTLQLMRALFEVVKPDQIRSARAYMASAQPIVDEPTIHLLKHQLMDREEQLEWGNEAVRHFTADATEKMVADADRWVEYLRNLLAAAGGIDGDLAKEEPDPELAVA</sequence>
<keyword evidence="2" id="KW-1185">Reference proteome</keyword>
<gene>
    <name evidence="1" type="ORF">K0U00_10090</name>
</gene>
<dbReference type="Proteomes" id="UP001519887">
    <property type="component" value="Unassembled WGS sequence"/>
</dbReference>
<name>A0ABS7C0F0_9BACL</name>
<evidence type="ECO:0008006" key="3">
    <source>
        <dbReference type="Google" id="ProtNLM"/>
    </source>
</evidence>
<organism evidence="1 2">
    <name type="scientific">Paenibacillus sepulcri</name>
    <dbReference type="NCBI Taxonomy" id="359917"/>
    <lineage>
        <taxon>Bacteria</taxon>
        <taxon>Bacillati</taxon>
        <taxon>Bacillota</taxon>
        <taxon>Bacilli</taxon>
        <taxon>Bacillales</taxon>
        <taxon>Paenibacillaceae</taxon>
        <taxon>Paenibacillus</taxon>
    </lineage>
</organism>
<evidence type="ECO:0000313" key="2">
    <source>
        <dbReference type="Proteomes" id="UP001519887"/>
    </source>
</evidence>